<name>A0ABT2PQV3_9BURK</name>
<evidence type="ECO:0000313" key="5">
    <source>
        <dbReference type="EMBL" id="MCT9812849.1"/>
    </source>
</evidence>
<dbReference type="Gene3D" id="3.40.50.880">
    <property type="match status" value="1"/>
</dbReference>
<dbReference type="Proteomes" id="UP001525968">
    <property type="component" value="Unassembled WGS sequence"/>
</dbReference>
<accession>A0ABT2PQV3</accession>
<dbReference type="InterPro" id="IPR018062">
    <property type="entry name" value="HTH_AraC-typ_CS"/>
</dbReference>
<comment type="caution">
    <text evidence="5">The sequence shown here is derived from an EMBL/GenBank/DDBJ whole genome shotgun (WGS) entry which is preliminary data.</text>
</comment>
<dbReference type="PANTHER" id="PTHR43130:SF3">
    <property type="entry name" value="HTH-TYPE TRANSCRIPTIONAL REGULATOR RV1931C"/>
    <property type="match status" value="1"/>
</dbReference>
<protein>
    <submittedName>
        <fullName evidence="5">DJ-1/PfpI family protein</fullName>
    </submittedName>
</protein>
<dbReference type="SMART" id="SM00342">
    <property type="entry name" value="HTH_ARAC"/>
    <property type="match status" value="1"/>
</dbReference>
<dbReference type="SUPFAM" id="SSF46689">
    <property type="entry name" value="Homeodomain-like"/>
    <property type="match status" value="2"/>
</dbReference>
<dbReference type="InterPro" id="IPR002818">
    <property type="entry name" value="DJ-1/PfpI"/>
</dbReference>
<dbReference type="InterPro" id="IPR052158">
    <property type="entry name" value="INH-QAR"/>
</dbReference>
<keyword evidence="3" id="KW-0804">Transcription</keyword>
<keyword evidence="6" id="KW-1185">Reference proteome</keyword>
<dbReference type="PROSITE" id="PS00041">
    <property type="entry name" value="HTH_ARAC_FAMILY_1"/>
    <property type="match status" value="1"/>
</dbReference>
<dbReference type="EMBL" id="JAODYH010000013">
    <property type="protein sequence ID" value="MCT9812849.1"/>
    <property type="molecule type" value="Genomic_DNA"/>
</dbReference>
<reference evidence="5 6" key="1">
    <citation type="submission" date="2022-09" db="EMBL/GenBank/DDBJ databases">
        <title>Draft genome of isolate Be4.</title>
        <authorList>
            <person name="Sanchez-Castro I."/>
            <person name="Martinez-Rodriguez P."/>
            <person name="Descostes M."/>
            <person name="Merroun M."/>
        </authorList>
    </citation>
    <scope>NUCLEOTIDE SEQUENCE [LARGE SCALE GENOMIC DNA]</scope>
    <source>
        <strain evidence="5 6">Be4</strain>
    </source>
</reference>
<dbReference type="Pfam" id="PF12833">
    <property type="entry name" value="HTH_18"/>
    <property type="match status" value="1"/>
</dbReference>
<gene>
    <name evidence="5" type="ORF">N0K08_19640</name>
</gene>
<organism evidence="5 6">
    <name type="scientific">Acidovorax bellezanensis</name>
    <dbReference type="NCBI Taxonomy" id="2976702"/>
    <lineage>
        <taxon>Bacteria</taxon>
        <taxon>Pseudomonadati</taxon>
        <taxon>Pseudomonadota</taxon>
        <taxon>Betaproteobacteria</taxon>
        <taxon>Burkholderiales</taxon>
        <taxon>Comamonadaceae</taxon>
        <taxon>Acidovorax</taxon>
    </lineage>
</organism>
<evidence type="ECO:0000313" key="6">
    <source>
        <dbReference type="Proteomes" id="UP001525968"/>
    </source>
</evidence>
<sequence length="341" mass="36348">MDHSSPTAHTPHSGAHSVDILVYPGFKALEAIGPMSVFDYANVHLALQGRPAGYAVRVVAQARGAVRSDTLMALEATLSLAEAEADPACTVLLVGSRQLAQTVDAQSELVAWTARVAQRVARVIALCSGSFFLAAAGLLDGRRAATHWSVAALLQQRYPAIDVDADAIYVRDGHFWTSAGVTAGIDLALAVVEEDFGHALALDVARDLVMYLKRPGGQSQFSVQLASQATQNGAVKSVQDWVLAHLAEPLGVAVLAEKAAMSERHFRRVFQQETGQSPSAFVEAARLEGAKLLLQAPGHLPLKTVAARVGLGSEQALRHLFVRHLGITPVAYRERFGGQSR</sequence>
<dbReference type="SUPFAM" id="SSF52317">
    <property type="entry name" value="Class I glutamine amidotransferase-like"/>
    <property type="match status" value="1"/>
</dbReference>
<keyword evidence="2" id="KW-0238">DNA-binding</keyword>
<dbReference type="Pfam" id="PF01965">
    <property type="entry name" value="DJ-1_PfpI"/>
    <property type="match status" value="1"/>
</dbReference>
<proteinExistence type="predicted"/>
<dbReference type="RefSeq" id="WP_261502096.1">
    <property type="nucleotide sequence ID" value="NZ_JAODYH010000013.1"/>
</dbReference>
<dbReference type="CDD" id="cd03137">
    <property type="entry name" value="GATase1_AraC_1"/>
    <property type="match status" value="1"/>
</dbReference>
<feature type="domain" description="HTH araC/xylS-type" evidence="4">
    <location>
        <begin position="236"/>
        <end position="335"/>
    </location>
</feature>
<dbReference type="InterPro" id="IPR009057">
    <property type="entry name" value="Homeodomain-like_sf"/>
</dbReference>
<evidence type="ECO:0000259" key="4">
    <source>
        <dbReference type="PROSITE" id="PS01124"/>
    </source>
</evidence>
<dbReference type="PANTHER" id="PTHR43130">
    <property type="entry name" value="ARAC-FAMILY TRANSCRIPTIONAL REGULATOR"/>
    <property type="match status" value="1"/>
</dbReference>
<keyword evidence="1" id="KW-0805">Transcription regulation</keyword>
<dbReference type="Gene3D" id="1.10.10.60">
    <property type="entry name" value="Homeodomain-like"/>
    <property type="match status" value="1"/>
</dbReference>
<dbReference type="InterPro" id="IPR029062">
    <property type="entry name" value="Class_I_gatase-like"/>
</dbReference>
<dbReference type="InterPro" id="IPR018060">
    <property type="entry name" value="HTH_AraC"/>
</dbReference>
<dbReference type="PROSITE" id="PS01124">
    <property type="entry name" value="HTH_ARAC_FAMILY_2"/>
    <property type="match status" value="1"/>
</dbReference>
<evidence type="ECO:0000256" key="2">
    <source>
        <dbReference type="ARBA" id="ARBA00023125"/>
    </source>
</evidence>
<evidence type="ECO:0000256" key="1">
    <source>
        <dbReference type="ARBA" id="ARBA00023015"/>
    </source>
</evidence>
<evidence type="ECO:0000256" key="3">
    <source>
        <dbReference type="ARBA" id="ARBA00023163"/>
    </source>
</evidence>